<keyword evidence="2" id="KW-1185">Reference proteome</keyword>
<comment type="caution">
    <text evidence="1">The sequence shown here is derived from an EMBL/GenBank/DDBJ whole genome shotgun (WGS) entry which is preliminary data.</text>
</comment>
<accession>A0ACC2AU42</accession>
<organism evidence="1 2">
    <name type="scientific">Diphasiastrum complanatum</name>
    <name type="common">Issler's clubmoss</name>
    <name type="synonym">Lycopodium complanatum</name>
    <dbReference type="NCBI Taxonomy" id="34168"/>
    <lineage>
        <taxon>Eukaryota</taxon>
        <taxon>Viridiplantae</taxon>
        <taxon>Streptophyta</taxon>
        <taxon>Embryophyta</taxon>
        <taxon>Tracheophyta</taxon>
        <taxon>Lycopodiopsida</taxon>
        <taxon>Lycopodiales</taxon>
        <taxon>Lycopodiaceae</taxon>
        <taxon>Lycopodioideae</taxon>
        <taxon>Diphasiastrum</taxon>
    </lineage>
</organism>
<evidence type="ECO:0000313" key="1">
    <source>
        <dbReference type="EMBL" id="KAJ7520964.1"/>
    </source>
</evidence>
<protein>
    <submittedName>
        <fullName evidence="1">Uncharacterized protein</fullName>
    </submittedName>
</protein>
<sequence length="89" mass="10438">MLLEEIGVIQIQPMVMKMDSQSAIYLTKDPVFHSKTKHIPLKYHHVRELIQKKELLIQYIKSFDTIMDILTKSLNKTLFQKHKIAMGIS</sequence>
<dbReference type="Proteomes" id="UP001162992">
    <property type="component" value="Chromosome 19"/>
</dbReference>
<reference evidence="2" key="1">
    <citation type="journal article" date="2024" name="Proc. Natl. Acad. Sci. U.S.A.">
        <title>Extraordinary preservation of gene collinearity over three hundred million years revealed in homosporous lycophytes.</title>
        <authorList>
            <person name="Li C."/>
            <person name="Wickell D."/>
            <person name="Kuo L.Y."/>
            <person name="Chen X."/>
            <person name="Nie B."/>
            <person name="Liao X."/>
            <person name="Peng D."/>
            <person name="Ji J."/>
            <person name="Jenkins J."/>
            <person name="Williams M."/>
            <person name="Shu S."/>
            <person name="Plott C."/>
            <person name="Barry K."/>
            <person name="Rajasekar S."/>
            <person name="Grimwood J."/>
            <person name="Han X."/>
            <person name="Sun S."/>
            <person name="Hou Z."/>
            <person name="He W."/>
            <person name="Dai G."/>
            <person name="Sun C."/>
            <person name="Schmutz J."/>
            <person name="Leebens-Mack J.H."/>
            <person name="Li F.W."/>
            <person name="Wang L."/>
        </authorList>
    </citation>
    <scope>NUCLEOTIDE SEQUENCE [LARGE SCALE GENOMIC DNA]</scope>
    <source>
        <strain evidence="2">cv. PW_Plant_1</strain>
    </source>
</reference>
<dbReference type="EMBL" id="CM055110">
    <property type="protein sequence ID" value="KAJ7520964.1"/>
    <property type="molecule type" value="Genomic_DNA"/>
</dbReference>
<proteinExistence type="predicted"/>
<gene>
    <name evidence="1" type="ORF">O6H91_19G032500</name>
</gene>
<evidence type="ECO:0000313" key="2">
    <source>
        <dbReference type="Proteomes" id="UP001162992"/>
    </source>
</evidence>
<name>A0ACC2AU42_DIPCM</name>